<sequence>MITSIEQALLSCNPDKFANICRLYLGYRYPIVNPTGLVVGKEKSKKGTPDNFISDNDSYIFSEITTIDKNQLVPKLKKDIEHCFNQNDVSSDKIIRIILICNQEITTKIQEELNEHKNSINKFTKLEVIGLDAFATIIFRDFPSLSRELGLNIDTGQILEMSEFIIQYEKSKFATPLSNAFFNRESELDKSIELLKQHDFLLITGQAGVGKTKFSIQLVSNYLKSNPGYIVKYIRNNNQLIWDDLKIQITKDNKYIIVVDDANKLKSNLTSIINFKNEFNSGDIKIIMTVRNYLKQEIEYQLKENGLIELANFEKSELAKILQSPEFNINDYYTDRIHSISKGNPRIALMGAIAGLNKEIEKLTKASLILEEYFSSANNSIKDDLVLLKTAGILTLFRSIDISNSGVINEISNHFDINKNELVEKLSLLVKNEIADEYKKTYKIADQILGEYIFYLIFIKEQHISFKQLLNLHFDDRKISLMSLLNPIISNYGFHEIKDLILYDVNQKWNSIQEDRDRSIKFLESFWFYLETETIVFINKIISSETDFEIDTLKFEIYKDNSIESYDDKIINLLVNFQNLPDKFEVALTLLLKYGLSSQLLFTKVLKVFTQSFTYKRFSYEYGYKIQIKLFEFLYSKVNENSVFYSKIILFIANKYLIESYECNYSGNGRQFYFNQEYIVLTVEQKNFRTKLFKFIFECYKNTELKNSVYDFFDKHRYSHRHQNEKRIINFEKKLILPFFEENFNSGEFRESSIVHNYIRKLGYLKIKVKKEVKNLISSKEFKLWLLLDEKFERNEKIINNFSDYTFDDYIDLLQSVNIIFENKSGDHSCFETISYPVSEILGNLAKKDFKLFIKILENVFQYEYSKKLYFAKIISNIDFDKDKVEILTLVFKNNINSEINLLELFTIIPSEYVKIDDYNYLIEILQKDDFKNIWFIDDIIKRLSDLQLNAEIEIEKLLDIIIRKTELNDNLYMYGHFFEIINDQYQSSFIKYLKKIERIYLYLDNSRRHFDYSLEVLKMILSQNPNFIIDLLKYNFDDKDYLSRRDFDQNDFKKLWDLDNYGIVFENMINYLVNFKSIFLHRASEFSTAFRGDSQKEIDFLRNQLLKTENKKMIELIFNIVTSIYRDKMLDFLKIILDKDCDAELFKRLDFYTSAGITMGSRLPNMQFELSQLEKVRDFLVEQNKINYYEFIEIINRNIMYSKMSIESERKSEFVSEWD</sequence>
<dbReference type="AlphaFoldDB" id="A0A3E0ERM3"/>
<dbReference type="EMBL" id="QUNI01000004">
    <property type="protein sequence ID" value="REG99796.1"/>
    <property type="molecule type" value="Genomic_DNA"/>
</dbReference>
<name>A0A3E0ERM3_9FLAO</name>
<dbReference type="InterPro" id="IPR027417">
    <property type="entry name" value="P-loop_NTPase"/>
</dbReference>
<protein>
    <recommendedName>
        <fullName evidence="1">Novel STAND NTPase 3 domain-containing protein</fullName>
    </recommendedName>
</protein>
<dbReference type="Proteomes" id="UP000257136">
    <property type="component" value="Unassembled WGS sequence"/>
</dbReference>
<organism evidence="2 3">
    <name type="scientific">Flavobacterium aquicola</name>
    <dbReference type="NCBI Taxonomy" id="1682742"/>
    <lineage>
        <taxon>Bacteria</taxon>
        <taxon>Pseudomonadati</taxon>
        <taxon>Bacteroidota</taxon>
        <taxon>Flavobacteriia</taxon>
        <taxon>Flavobacteriales</taxon>
        <taxon>Flavobacteriaceae</taxon>
        <taxon>Flavobacterium</taxon>
    </lineage>
</organism>
<dbReference type="RefSeq" id="WP_115812712.1">
    <property type="nucleotide sequence ID" value="NZ_QUNI01000004.1"/>
</dbReference>
<dbReference type="InterPro" id="IPR049050">
    <property type="entry name" value="nSTAND3"/>
</dbReference>
<feature type="domain" description="Novel STAND NTPase 3" evidence="1">
    <location>
        <begin position="185"/>
        <end position="322"/>
    </location>
</feature>
<dbReference type="Pfam" id="PF20720">
    <property type="entry name" value="nSTAND3"/>
    <property type="match status" value="1"/>
</dbReference>
<evidence type="ECO:0000313" key="3">
    <source>
        <dbReference type="Proteomes" id="UP000257136"/>
    </source>
</evidence>
<evidence type="ECO:0000313" key="2">
    <source>
        <dbReference type="EMBL" id="REG99796.1"/>
    </source>
</evidence>
<reference evidence="2 3" key="1">
    <citation type="submission" date="2018-08" db="EMBL/GenBank/DDBJ databases">
        <title>Genomic Encyclopedia of Archaeal and Bacterial Type Strains, Phase II (KMG-II): from individual species to whole genera.</title>
        <authorList>
            <person name="Goeker M."/>
        </authorList>
    </citation>
    <scope>NUCLEOTIDE SEQUENCE [LARGE SCALE GENOMIC DNA]</scope>
    <source>
        <strain evidence="2 3">DSM 100880</strain>
    </source>
</reference>
<evidence type="ECO:0000259" key="1">
    <source>
        <dbReference type="Pfam" id="PF20720"/>
    </source>
</evidence>
<keyword evidence="3" id="KW-1185">Reference proteome</keyword>
<proteinExistence type="predicted"/>
<comment type="caution">
    <text evidence="2">The sequence shown here is derived from an EMBL/GenBank/DDBJ whole genome shotgun (WGS) entry which is preliminary data.</text>
</comment>
<dbReference type="OrthoDB" id="9816071at2"/>
<accession>A0A3E0ERM3</accession>
<gene>
    <name evidence="2" type="ORF">C8P67_104434</name>
</gene>
<dbReference type="SUPFAM" id="SSF52540">
    <property type="entry name" value="P-loop containing nucleoside triphosphate hydrolases"/>
    <property type="match status" value="1"/>
</dbReference>